<gene>
    <name evidence="4" type="ORF">NW768_002345</name>
</gene>
<accession>A0ABQ8RNC4</accession>
<organism evidence="4 5">
    <name type="scientific">Fusarium equiseti</name>
    <name type="common">Fusarium scirpi</name>
    <dbReference type="NCBI Taxonomy" id="61235"/>
    <lineage>
        <taxon>Eukaryota</taxon>
        <taxon>Fungi</taxon>
        <taxon>Dikarya</taxon>
        <taxon>Ascomycota</taxon>
        <taxon>Pezizomycotina</taxon>
        <taxon>Sordariomycetes</taxon>
        <taxon>Hypocreomycetidae</taxon>
        <taxon>Hypocreales</taxon>
        <taxon>Nectriaceae</taxon>
        <taxon>Fusarium</taxon>
        <taxon>Fusarium incarnatum-equiseti species complex</taxon>
    </lineage>
</organism>
<protein>
    <recommendedName>
        <fullName evidence="6">Beta-glucosidase</fullName>
    </recommendedName>
</protein>
<keyword evidence="5" id="KW-1185">Reference proteome</keyword>
<dbReference type="InterPro" id="IPR036962">
    <property type="entry name" value="Glyco_hydro_3_N_sf"/>
</dbReference>
<evidence type="ECO:0000256" key="2">
    <source>
        <dbReference type="ARBA" id="ARBA00022801"/>
    </source>
</evidence>
<dbReference type="SUPFAM" id="SSF51445">
    <property type="entry name" value="(Trans)glycosidases"/>
    <property type="match status" value="1"/>
</dbReference>
<reference evidence="4" key="1">
    <citation type="submission" date="2022-09" db="EMBL/GenBank/DDBJ databases">
        <title>Fusarium specimens isolated from Avocado Roots.</title>
        <authorList>
            <person name="Stajich J."/>
            <person name="Roper C."/>
            <person name="Heimlech-Rivalta G."/>
        </authorList>
    </citation>
    <scope>NUCLEOTIDE SEQUENCE</scope>
    <source>
        <strain evidence="4">CF00095</strain>
    </source>
</reference>
<dbReference type="InterPro" id="IPR017853">
    <property type="entry name" value="GH"/>
</dbReference>
<evidence type="ECO:0000313" key="5">
    <source>
        <dbReference type="Proteomes" id="UP001152024"/>
    </source>
</evidence>
<sequence>MNLHRYPLCEYHTAQMDETLSRSANPLLSGWVAASFVKGLQAQGVATSLKHFLANETENGRRWSDGVLRSTL</sequence>
<dbReference type="EMBL" id="JAOQBH010000003">
    <property type="protein sequence ID" value="KAJ4138510.1"/>
    <property type="molecule type" value="Genomic_DNA"/>
</dbReference>
<evidence type="ECO:0000313" key="4">
    <source>
        <dbReference type="EMBL" id="KAJ4138510.1"/>
    </source>
</evidence>
<evidence type="ECO:0000256" key="1">
    <source>
        <dbReference type="ARBA" id="ARBA00005336"/>
    </source>
</evidence>
<evidence type="ECO:0000256" key="3">
    <source>
        <dbReference type="ARBA" id="ARBA00023180"/>
    </source>
</evidence>
<comment type="caution">
    <text evidence="4">The sequence shown here is derived from an EMBL/GenBank/DDBJ whole genome shotgun (WGS) entry which is preliminary data.</text>
</comment>
<name>A0ABQ8RNC4_FUSEQ</name>
<evidence type="ECO:0008006" key="6">
    <source>
        <dbReference type="Google" id="ProtNLM"/>
    </source>
</evidence>
<keyword evidence="2" id="KW-0378">Hydrolase</keyword>
<comment type="similarity">
    <text evidence="1">Belongs to the glycosyl hydrolase 3 family.</text>
</comment>
<proteinExistence type="inferred from homology"/>
<keyword evidence="3" id="KW-0325">Glycoprotein</keyword>
<dbReference type="Proteomes" id="UP001152024">
    <property type="component" value="Unassembled WGS sequence"/>
</dbReference>
<dbReference type="Gene3D" id="3.20.20.300">
    <property type="entry name" value="Glycoside hydrolase, family 3, N-terminal domain"/>
    <property type="match status" value="1"/>
</dbReference>